<accession>A0A937X599</accession>
<evidence type="ECO:0000256" key="1">
    <source>
        <dbReference type="ARBA" id="ARBA00022679"/>
    </source>
</evidence>
<name>A0A937X599_9BACT</name>
<evidence type="ECO:0000256" key="2">
    <source>
        <dbReference type="ARBA" id="ARBA00023315"/>
    </source>
</evidence>
<dbReference type="PROSITE" id="PS51186">
    <property type="entry name" value="GNAT"/>
    <property type="match status" value="1"/>
</dbReference>
<evidence type="ECO:0000313" key="5">
    <source>
        <dbReference type="EMBL" id="MBM3275593.1"/>
    </source>
</evidence>
<organism evidence="5 6">
    <name type="scientific">Candidatus Tanganyikabacteria bacterium</name>
    <dbReference type="NCBI Taxonomy" id="2961651"/>
    <lineage>
        <taxon>Bacteria</taxon>
        <taxon>Bacillati</taxon>
        <taxon>Candidatus Sericytochromatia</taxon>
        <taxon>Candidatus Tanganyikabacteria</taxon>
    </lineage>
</organism>
<dbReference type="InterPro" id="IPR051531">
    <property type="entry name" value="N-acetyltransferase"/>
</dbReference>
<dbReference type="AlphaFoldDB" id="A0A937X599"/>
<keyword evidence="2" id="KW-0012">Acyltransferase</keyword>
<comment type="caution">
    <text evidence="5">The sequence shown here is derived from an EMBL/GenBank/DDBJ whole genome shotgun (WGS) entry which is preliminary data.</text>
</comment>
<feature type="domain" description="N-acetyltransferase" evidence="4">
    <location>
        <begin position="19"/>
        <end position="180"/>
    </location>
</feature>
<evidence type="ECO:0000313" key="6">
    <source>
        <dbReference type="Proteomes" id="UP000703893"/>
    </source>
</evidence>
<dbReference type="Gene3D" id="3.40.630.30">
    <property type="match status" value="1"/>
</dbReference>
<dbReference type="InterPro" id="IPR016181">
    <property type="entry name" value="Acyl_CoA_acyltransferase"/>
</dbReference>
<dbReference type="EMBL" id="VGJX01000643">
    <property type="protein sequence ID" value="MBM3275593.1"/>
    <property type="molecule type" value="Genomic_DNA"/>
</dbReference>
<keyword evidence="1" id="KW-0808">Transferase</keyword>
<reference evidence="5 6" key="1">
    <citation type="submission" date="2019-03" db="EMBL/GenBank/DDBJ databases">
        <title>Lake Tanganyika Metagenome-Assembled Genomes (MAGs).</title>
        <authorList>
            <person name="Tran P."/>
        </authorList>
    </citation>
    <scope>NUCLEOTIDE SEQUENCE [LARGE SCALE GENOMIC DNA]</scope>
    <source>
        <strain evidence="5">K_DeepCast_65m_m2_236</strain>
    </source>
</reference>
<proteinExistence type="inferred from homology"/>
<dbReference type="PANTHER" id="PTHR43792">
    <property type="entry name" value="GNAT FAMILY, PUTATIVE (AFU_ORTHOLOGUE AFUA_3G00765)-RELATED-RELATED"/>
    <property type="match status" value="1"/>
</dbReference>
<evidence type="ECO:0000259" key="4">
    <source>
        <dbReference type="PROSITE" id="PS51186"/>
    </source>
</evidence>
<dbReference type="GO" id="GO:0016747">
    <property type="term" value="F:acyltransferase activity, transferring groups other than amino-acyl groups"/>
    <property type="evidence" value="ECO:0007669"/>
    <property type="project" value="InterPro"/>
</dbReference>
<comment type="similarity">
    <text evidence="3">Belongs to the acetyltransferase family. RimJ subfamily.</text>
</comment>
<dbReference type="InterPro" id="IPR000182">
    <property type="entry name" value="GNAT_dom"/>
</dbReference>
<dbReference type="PANTHER" id="PTHR43792:SF8">
    <property type="entry name" value="[RIBOSOMAL PROTEIN US5]-ALANINE N-ACETYLTRANSFERASE"/>
    <property type="match status" value="1"/>
</dbReference>
<protein>
    <submittedName>
        <fullName evidence="5">GNAT family N-acetyltransferase</fullName>
    </submittedName>
</protein>
<dbReference type="Pfam" id="PF13302">
    <property type="entry name" value="Acetyltransf_3"/>
    <property type="match status" value="1"/>
</dbReference>
<dbReference type="SUPFAM" id="SSF55729">
    <property type="entry name" value="Acyl-CoA N-acyltransferases (Nat)"/>
    <property type="match status" value="1"/>
</dbReference>
<evidence type="ECO:0000256" key="3">
    <source>
        <dbReference type="ARBA" id="ARBA00038502"/>
    </source>
</evidence>
<gene>
    <name evidence="5" type="ORF">FJZ00_10590</name>
</gene>
<sequence length="203" mass="22668">MSSSDVTFRAPLNLAGPRVLLRPMVKEDARGIFAYASDPAVTEFLTWDTHQSLADSEAFIERALADPGRLTLVIQVEDWVAGCIGLTPIPRAFRAAELGYVLHRAFWGRQYALEGATLAITYGFETLHFNRIESLCAVPNARSLRVLEKLGMKREGVVRELRSFHGALPDMALYSVLRREWHPPELGHHPHDGVDHTDPGDEV</sequence>
<dbReference type="Proteomes" id="UP000703893">
    <property type="component" value="Unassembled WGS sequence"/>
</dbReference>